<feature type="transmembrane region" description="Helical" evidence="8">
    <location>
        <begin position="704"/>
        <end position="724"/>
    </location>
</feature>
<feature type="transmembrane region" description="Helical" evidence="8">
    <location>
        <begin position="578"/>
        <end position="600"/>
    </location>
</feature>
<feature type="transmembrane region" description="Helical" evidence="8">
    <location>
        <begin position="839"/>
        <end position="862"/>
    </location>
</feature>
<feature type="compositionally biased region" description="Gly residues" evidence="7">
    <location>
        <begin position="394"/>
        <end position="405"/>
    </location>
</feature>
<dbReference type="GO" id="GO:0022857">
    <property type="term" value="F:transmembrane transporter activity"/>
    <property type="evidence" value="ECO:0007669"/>
    <property type="project" value="InterPro"/>
</dbReference>
<sequence>MSSLPLDQLRLPSFDKEVDADADAATHAEADINETSSRKEGKDDMDAHAIETIISNDSQHLLSFSDEGKDADADSNNSMQAISESAAASAAPLPVENVDIIGILNSPGAGTSMGAANSNANASVNATGSITPLLPLTPRGGGRKTNNTDVHVLLTPDRGRDKGNGSSNGQTQTRAEMLQQNHQRHISYSSIANDDFPTIEFMKTESSDGSCSAYTPLSPLTPAHAYDANGKLLGMMGSISLSNSISNSSHSNSATNSASANAEKNSASADNLLGIYENLTNKQKSQQRKKRLSGGHLEKNMDIDNHDYTGIHNKGNNGTTSRRGRSHVPSFLEKKKIFKLNMSMDDDSSSSSEGGSVSAGEETALTFPTKNKKNGYGYGYGSRGDEQQRNKNGNGNGYTNGGNGYGNENEKVQKHNANLARKYNRMMLQKPQMGLGGRNTSSASAYSTNTYQKQQKYANFPQPPTTSCKQRRVKKDPHLHAQTLVLAMAFFALWSPQNLMAPNLTQMAEYFKFSAEERDLYLGANIAFATGVLSLPVSALLGFMADVVTSRKRLYALTVMLGAISSICTGLSETYTQLYFARFLCGGFMAGAVPIAFSLLGDLFDAKDRNAASSGLTAMMGGGILFGQVFAGMIGDTQGWKQPFYVSGVLSIVTSFMVMVFVREPVRGGKEKVLQEMIAKGTRYERKLTAEGFFHAMTQNKTNVILMIQGFFTSIPWGVIYTFLNDYLSQEKGLSVPAATILVLWFGLGAASGGIAGGYLGMKAMKMNRSMLPILMAVSTFLGIFPFLGLLDFEFHSATFLGAVLGYSGGFIANLPSVNVRPCLINVNPPETRGAAMTAANLIISVARGLGPLLITLSQAMFGMTRQYSFNMVLIVFWSITTVLLLFLAKTFPSDQDAMDAELARYAESMINRVKQADEEDVTKPLQLEDIRAIDDPDMISLYDDLTMVGENSIVSIEDRMTSFDAAAAKESWSFLEGALREIAVLSHISSPKYEAVSDDECDSHEIILNDSNKDSIEDEGINQQEPDQTGIGFESNF</sequence>
<dbReference type="EMBL" id="HBIO01006865">
    <property type="protein sequence ID" value="CAE0460226.1"/>
    <property type="molecule type" value="Transcribed_RNA"/>
</dbReference>
<evidence type="ECO:0000256" key="7">
    <source>
        <dbReference type="SAM" id="MobiDB-lite"/>
    </source>
</evidence>
<evidence type="ECO:0000256" key="6">
    <source>
        <dbReference type="ARBA" id="ARBA00024338"/>
    </source>
</evidence>
<feature type="transmembrane region" description="Helical" evidence="8">
    <location>
        <begin position="772"/>
        <end position="791"/>
    </location>
</feature>
<feature type="compositionally biased region" description="Basic and acidic residues" evidence="7">
    <location>
        <begin position="13"/>
        <end position="43"/>
    </location>
</feature>
<dbReference type="PROSITE" id="PS50850">
    <property type="entry name" value="MFS"/>
    <property type="match status" value="1"/>
</dbReference>
<dbReference type="InterPro" id="IPR036259">
    <property type="entry name" value="MFS_trans_sf"/>
</dbReference>
<dbReference type="InterPro" id="IPR044770">
    <property type="entry name" value="MFS_spinster-like"/>
</dbReference>
<evidence type="ECO:0000256" key="1">
    <source>
        <dbReference type="ARBA" id="ARBA00004141"/>
    </source>
</evidence>
<dbReference type="AlphaFoldDB" id="A0A7S3V6P6"/>
<feature type="transmembrane region" description="Helical" evidence="8">
    <location>
        <begin position="520"/>
        <end position="542"/>
    </location>
</feature>
<feature type="transmembrane region" description="Helical" evidence="8">
    <location>
        <begin position="736"/>
        <end position="760"/>
    </location>
</feature>
<comment type="subcellular location">
    <subcellularLocation>
        <location evidence="1">Membrane</location>
        <topology evidence="1">Multi-pass membrane protein</topology>
    </subcellularLocation>
</comment>
<evidence type="ECO:0000256" key="5">
    <source>
        <dbReference type="ARBA" id="ARBA00023136"/>
    </source>
</evidence>
<dbReference type="PANTHER" id="PTHR23505">
    <property type="entry name" value="SPINSTER"/>
    <property type="match status" value="1"/>
</dbReference>
<comment type="similarity">
    <text evidence="6">Belongs to the major facilitator superfamily. Spinster (TC 2.A.1.49) family.</text>
</comment>
<dbReference type="InterPro" id="IPR011701">
    <property type="entry name" value="MFS"/>
</dbReference>
<reference evidence="10" key="1">
    <citation type="submission" date="2021-01" db="EMBL/GenBank/DDBJ databases">
        <authorList>
            <person name="Corre E."/>
            <person name="Pelletier E."/>
            <person name="Niang G."/>
            <person name="Scheremetjew M."/>
            <person name="Finn R."/>
            <person name="Kale V."/>
            <person name="Holt S."/>
            <person name="Cochrane G."/>
            <person name="Meng A."/>
            <person name="Brown T."/>
            <person name="Cohen L."/>
        </authorList>
    </citation>
    <scope>NUCLEOTIDE SEQUENCE</scope>
    <source>
        <strain evidence="10">MM31A-1</strain>
    </source>
</reference>
<dbReference type="Pfam" id="PF07690">
    <property type="entry name" value="MFS_1"/>
    <property type="match status" value="1"/>
</dbReference>
<evidence type="ECO:0000313" key="10">
    <source>
        <dbReference type="EMBL" id="CAE0460226.1"/>
    </source>
</evidence>
<feature type="transmembrane region" description="Helical" evidence="8">
    <location>
        <begin position="643"/>
        <end position="662"/>
    </location>
</feature>
<keyword evidence="5 8" id="KW-0472">Membrane</keyword>
<dbReference type="GO" id="GO:0016020">
    <property type="term" value="C:membrane"/>
    <property type="evidence" value="ECO:0007669"/>
    <property type="project" value="UniProtKB-SubCell"/>
</dbReference>
<protein>
    <recommendedName>
        <fullName evidence="9">Major facilitator superfamily (MFS) profile domain-containing protein</fullName>
    </recommendedName>
</protein>
<gene>
    <name evidence="10" type="ORF">CDEB00056_LOCUS5067</name>
</gene>
<evidence type="ECO:0000259" key="9">
    <source>
        <dbReference type="PROSITE" id="PS50850"/>
    </source>
</evidence>
<evidence type="ECO:0000256" key="8">
    <source>
        <dbReference type="SAM" id="Phobius"/>
    </source>
</evidence>
<feature type="domain" description="Major facilitator superfamily (MFS) profile" evidence="9">
    <location>
        <begin position="482"/>
        <end position="896"/>
    </location>
</feature>
<feature type="transmembrane region" description="Helical" evidence="8">
    <location>
        <begin position="797"/>
        <end position="818"/>
    </location>
</feature>
<evidence type="ECO:0000256" key="4">
    <source>
        <dbReference type="ARBA" id="ARBA00022989"/>
    </source>
</evidence>
<feature type="region of interest" description="Disordered" evidence="7">
    <location>
        <begin position="1011"/>
        <end position="1038"/>
    </location>
</feature>
<feature type="region of interest" description="Disordered" evidence="7">
    <location>
        <begin position="343"/>
        <end position="410"/>
    </location>
</feature>
<feature type="region of interest" description="Disordered" evidence="7">
    <location>
        <begin position="244"/>
        <end position="265"/>
    </location>
</feature>
<feature type="compositionally biased region" description="Basic and acidic residues" evidence="7">
    <location>
        <begin position="296"/>
        <end position="309"/>
    </location>
</feature>
<feature type="region of interest" description="Disordered" evidence="7">
    <location>
        <begin position="280"/>
        <end position="331"/>
    </location>
</feature>
<keyword evidence="2" id="KW-0813">Transport</keyword>
<feature type="transmembrane region" description="Helical" evidence="8">
    <location>
        <begin position="868"/>
        <end position="889"/>
    </location>
</feature>
<dbReference type="PANTHER" id="PTHR23505:SF79">
    <property type="entry name" value="PROTEIN SPINSTER"/>
    <property type="match status" value="1"/>
</dbReference>
<evidence type="ECO:0000256" key="2">
    <source>
        <dbReference type="ARBA" id="ARBA00022448"/>
    </source>
</evidence>
<dbReference type="SUPFAM" id="SSF103473">
    <property type="entry name" value="MFS general substrate transporter"/>
    <property type="match status" value="1"/>
</dbReference>
<feature type="transmembrane region" description="Helical" evidence="8">
    <location>
        <begin position="554"/>
        <end position="572"/>
    </location>
</feature>
<dbReference type="Gene3D" id="1.20.1250.20">
    <property type="entry name" value="MFS general substrate transporter like domains"/>
    <property type="match status" value="1"/>
</dbReference>
<feature type="compositionally biased region" description="Low complexity" evidence="7">
    <location>
        <begin position="349"/>
        <end position="362"/>
    </location>
</feature>
<keyword evidence="3 8" id="KW-0812">Transmembrane</keyword>
<dbReference type="InterPro" id="IPR020846">
    <property type="entry name" value="MFS_dom"/>
</dbReference>
<evidence type="ECO:0000256" key="3">
    <source>
        <dbReference type="ARBA" id="ARBA00022692"/>
    </source>
</evidence>
<accession>A0A7S3V6P6</accession>
<keyword evidence="4 8" id="KW-1133">Transmembrane helix</keyword>
<organism evidence="10">
    <name type="scientific">Chaetoceros debilis</name>
    <dbReference type="NCBI Taxonomy" id="122233"/>
    <lineage>
        <taxon>Eukaryota</taxon>
        <taxon>Sar</taxon>
        <taxon>Stramenopiles</taxon>
        <taxon>Ochrophyta</taxon>
        <taxon>Bacillariophyta</taxon>
        <taxon>Coscinodiscophyceae</taxon>
        <taxon>Chaetocerotophycidae</taxon>
        <taxon>Chaetocerotales</taxon>
        <taxon>Chaetocerotaceae</taxon>
        <taxon>Chaetoceros</taxon>
    </lineage>
</organism>
<proteinExistence type="inferred from homology"/>
<feature type="transmembrane region" description="Helical" evidence="8">
    <location>
        <begin position="612"/>
        <end position="631"/>
    </location>
</feature>
<name>A0A7S3V6P6_9STRA</name>
<feature type="region of interest" description="Disordered" evidence="7">
    <location>
        <begin position="1"/>
        <end position="43"/>
    </location>
</feature>